<evidence type="ECO:0000256" key="3">
    <source>
        <dbReference type="ARBA" id="ARBA00022475"/>
    </source>
</evidence>
<evidence type="ECO:0000256" key="7">
    <source>
        <dbReference type="SAM" id="Phobius"/>
    </source>
</evidence>
<gene>
    <name evidence="10" type="ORF">U472_11720</name>
</gene>
<evidence type="ECO:0000313" key="11">
    <source>
        <dbReference type="Proteomes" id="UP000093514"/>
    </source>
</evidence>
<dbReference type="PANTHER" id="PTHR34582:SF5">
    <property type="entry name" value="UPF0702 TRANSMEMBRANE PROTEIN YETF"/>
    <property type="match status" value="1"/>
</dbReference>
<keyword evidence="6 7" id="KW-0472">Membrane</keyword>
<dbReference type="InterPro" id="IPR048454">
    <property type="entry name" value="YetF_N"/>
</dbReference>
<dbReference type="InterPro" id="IPR007353">
    <property type="entry name" value="DUF421"/>
</dbReference>
<comment type="caution">
    <text evidence="10">The sequence shown here is derived from an EMBL/GenBank/DDBJ whole genome shotgun (WGS) entry which is preliminary data.</text>
</comment>
<dbReference type="EMBL" id="LWDV01000009">
    <property type="protein sequence ID" value="OCL26641.1"/>
    <property type="molecule type" value="Genomic_DNA"/>
</dbReference>
<dbReference type="Proteomes" id="UP000093514">
    <property type="component" value="Unassembled WGS sequence"/>
</dbReference>
<dbReference type="RefSeq" id="WP_068718673.1">
    <property type="nucleotide sequence ID" value="NZ_LWDV01000009.1"/>
</dbReference>
<organism evidence="10 11">
    <name type="scientific">Orenia metallireducens</name>
    <dbReference type="NCBI Taxonomy" id="1413210"/>
    <lineage>
        <taxon>Bacteria</taxon>
        <taxon>Bacillati</taxon>
        <taxon>Bacillota</taxon>
        <taxon>Clostridia</taxon>
        <taxon>Halanaerobiales</taxon>
        <taxon>Halobacteroidaceae</taxon>
        <taxon>Orenia</taxon>
    </lineage>
</organism>
<keyword evidence="5 7" id="KW-1133">Transmembrane helix</keyword>
<evidence type="ECO:0000256" key="5">
    <source>
        <dbReference type="ARBA" id="ARBA00022989"/>
    </source>
</evidence>
<evidence type="ECO:0000313" key="10">
    <source>
        <dbReference type="EMBL" id="OCL26641.1"/>
    </source>
</evidence>
<dbReference type="AlphaFoldDB" id="A0A1C0A8U5"/>
<keyword evidence="3" id="KW-1003">Cell membrane</keyword>
<keyword evidence="4 7" id="KW-0812">Transmembrane</keyword>
<dbReference type="Pfam" id="PF20730">
    <property type="entry name" value="YetF_N"/>
    <property type="match status" value="1"/>
</dbReference>
<dbReference type="OrthoDB" id="9778331at2"/>
<comment type="subcellular location">
    <subcellularLocation>
        <location evidence="1">Cell membrane</location>
        <topology evidence="1">Multi-pass membrane protein</topology>
    </subcellularLocation>
</comment>
<sequence>MELKSITIDLLIGFITLFLLTKLLGRRQIRQLTAFDFIFSIVLGELLGNAIYDPEVNFLYILYTLSLWGLLMFGVQLIEQKFIKLRKFISGNPAMVIREGQIDYKKLKETRMNITQLRSLLRQEGIFSLKEVEYAILETDGELSILKKSDYEQTMRKDLNIPSQSVKLPIILISDGQVLWENLHKHNLNKEWLEQELLNNNIHRFDDVLYAEWSEGEELYVIPF</sequence>
<name>A0A1C0A8U5_9FIRM</name>
<accession>A0A1C0A8U5</accession>
<feature type="domain" description="YetF-like N-terminal transmembrane" evidence="9">
    <location>
        <begin position="5"/>
        <end position="76"/>
    </location>
</feature>
<proteinExistence type="inferred from homology"/>
<feature type="transmembrane region" description="Helical" evidence="7">
    <location>
        <begin position="6"/>
        <end position="25"/>
    </location>
</feature>
<evidence type="ECO:0000256" key="6">
    <source>
        <dbReference type="ARBA" id="ARBA00023136"/>
    </source>
</evidence>
<dbReference type="Gene3D" id="3.30.240.20">
    <property type="entry name" value="bsu07140 like domains"/>
    <property type="match status" value="2"/>
</dbReference>
<protein>
    <recommendedName>
        <fullName evidence="12">DUF421 domain-containing protein</fullName>
    </recommendedName>
</protein>
<feature type="domain" description="YetF C-terminal" evidence="8">
    <location>
        <begin position="80"/>
        <end position="214"/>
    </location>
</feature>
<dbReference type="Pfam" id="PF04239">
    <property type="entry name" value="DUF421"/>
    <property type="match status" value="1"/>
</dbReference>
<evidence type="ECO:0000259" key="9">
    <source>
        <dbReference type="Pfam" id="PF20730"/>
    </source>
</evidence>
<dbReference type="PANTHER" id="PTHR34582">
    <property type="entry name" value="UPF0702 TRANSMEMBRANE PROTEIN YCAP"/>
    <property type="match status" value="1"/>
</dbReference>
<evidence type="ECO:0008006" key="12">
    <source>
        <dbReference type="Google" id="ProtNLM"/>
    </source>
</evidence>
<evidence type="ECO:0000259" key="8">
    <source>
        <dbReference type="Pfam" id="PF04239"/>
    </source>
</evidence>
<reference evidence="11" key="1">
    <citation type="submission" date="2016-07" db="EMBL/GenBank/DDBJ databases">
        <authorList>
            <person name="Florea S."/>
            <person name="Webb J.S."/>
            <person name="Jaromczyk J."/>
            <person name="Schardl C.L."/>
        </authorList>
    </citation>
    <scope>NUCLEOTIDE SEQUENCE [LARGE SCALE GENOMIC DNA]</scope>
    <source>
        <strain evidence="11">Z6</strain>
    </source>
</reference>
<evidence type="ECO:0000256" key="4">
    <source>
        <dbReference type="ARBA" id="ARBA00022692"/>
    </source>
</evidence>
<reference evidence="10 11" key="2">
    <citation type="submission" date="2016-08" db="EMBL/GenBank/DDBJ databases">
        <title>Orenia metallireducens sp. nov. strain Z6, a Novel Metal-reducing Firmicute from the Deep Subsurface.</title>
        <authorList>
            <person name="Maxim B.I."/>
            <person name="Kenneth K."/>
            <person name="Flynn T.M."/>
            <person name="Oloughlin E.J."/>
            <person name="Locke R.A."/>
            <person name="Weber J.R."/>
            <person name="Egan S.M."/>
            <person name="Mackie R.I."/>
            <person name="Cann I.K."/>
        </authorList>
    </citation>
    <scope>NUCLEOTIDE SEQUENCE [LARGE SCALE GENOMIC DNA]</scope>
    <source>
        <strain evidence="10 11">Z6</strain>
    </source>
</reference>
<dbReference type="GO" id="GO:0005886">
    <property type="term" value="C:plasma membrane"/>
    <property type="evidence" value="ECO:0007669"/>
    <property type="project" value="UniProtKB-SubCell"/>
</dbReference>
<evidence type="ECO:0000256" key="2">
    <source>
        <dbReference type="ARBA" id="ARBA00006448"/>
    </source>
</evidence>
<dbReference type="InterPro" id="IPR023090">
    <property type="entry name" value="UPF0702_alpha/beta_dom_sf"/>
</dbReference>
<keyword evidence="11" id="KW-1185">Reference proteome</keyword>
<feature type="transmembrane region" description="Helical" evidence="7">
    <location>
        <begin position="58"/>
        <end position="78"/>
    </location>
</feature>
<evidence type="ECO:0000256" key="1">
    <source>
        <dbReference type="ARBA" id="ARBA00004651"/>
    </source>
</evidence>
<comment type="similarity">
    <text evidence="2">Belongs to the UPF0702 family.</text>
</comment>